<feature type="non-terminal residue" evidence="2">
    <location>
        <position position="1"/>
    </location>
</feature>
<dbReference type="EMBL" id="CAJOBI010342340">
    <property type="protein sequence ID" value="CAF5214711.1"/>
    <property type="molecule type" value="Genomic_DNA"/>
</dbReference>
<proteinExistence type="predicted"/>
<comment type="caution">
    <text evidence="2">The sequence shown here is derived from an EMBL/GenBank/DDBJ whole genome shotgun (WGS) entry which is preliminary data.</text>
</comment>
<evidence type="ECO:0000256" key="1">
    <source>
        <dbReference type="SAM" id="MobiDB-lite"/>
    </source>
</evidence>
<name>A0A8S3J682_9BILA</name>
<feature type="non-terminal residue" evidence="2">
    <location>
        <position position="185"/>
    </location>
</feature>
<feature type="compositionally biased region" description="Polar residues" evidence="1">
    <location>
        <begin position="1"/>
        <end position="22"/>
    </location>
</feature>
<protein>
    <submittedName>
        <fullName evidence="2">Uncharacterized protein</fullName>
    </submittedName>
</protein>
<feature type="region of interest" description="Disordered" evidence="1">
    <location>
        <begin position="134"/>
        <end position="185"/>
    </location>
</feature>
<dbReference type="Proteomes" id="UP000676336">
    <property type="component" value="Unassembled WGS sequence"/>
</dbReference>
<feature type="region of interest" description="Disordered" evidence="1">
    <location>
        <begin position="1"/>
        <end position="23"/>
    </location>
</feature>
<organism evidence="2 3">
    <name type="scientific">Rotaria magnacalcarata</name>
    <dbReference type="NCBI Taxonomy" id="392030"/>
    <lineage>
        <taxon>Eukaryota</taxon>
        <taxon>Metazoa</taxon>
        <taxon>Spiralia</taxon>
        <taxon>Gnathifera</taxon>
        <taxon>Rotifera</taxon>
        <taxon>Eurotatoria</taxon>
        <taxon>Bdelloidea</taxon>
        <taxon>Philodinida</taxon>
        <taxon>Philodinidae</taxon>
        <taxon>Rotaria</taxon>
    </lineage>
</organism>
<dbReference type="AlphaFoldDB" id="A0A8S3J682"/>
<reference evidence="2" key="1">
    <citation type="submission" date="2021-02" db="EMBL/GenBank/DDBJ databases">
        <authorList>
            <person name="Nowell W R."/>
        </authorList>
    </citation>
    <scope>NUCLEOTIDE SEQUENCE</scope>
</reference>
<accession>A0A8S3J682</accession>
<evidence type="ECO:0000313" key="3">
    <source>
        <dbReference type="Proteomes" id="UP000676336"/>
    </source>
</evidence>
<evidence type="ECO:0000313" key="2">
    <source>
        <dbReference type="EMBL" id="CAF5214711.1"/>
    </source>
</evidence>
<gene>
    <name evidence="2" type="ORF">SMN809_LOCUS79372</name>
</gene>
<feature type="compositionally biased region" description="Polar residues" evidence="1">
    <location>
        <begin position="158"/>
        <end position="185"/>
    </location>
</feature>
<sequence length="185" mass="21073">KTTNNNTLSSYLPPSFFQQNNQNRRRTTSLTLDLHEEPEGDELDFELDDDDIDKILIITPTPPSNRKQLPKTHDRTGEYTPRARMTAEIAKIIDDGLRWYEEELWHDRPAAAAATNDKTVKLISQEELEAIRKLSNQSQPVSGRKFSVDDDDDDNDDISQNFASQANKENNKSAAITSSNDKQPR</sequence>